<feature type="chain" id="PRO_5001790833" evidence="2">
    <location>
        <begin position="24"/>
        <end position="189"/>
    </location>
</feature>
<gene>
    <name evidence="4" type="ORF">GEAM_2762</name>
</gene>
<sequence>MTVHFRATLAVTALLALSGCAQQDPQVTELRSEVGQLNQKLQRLTDLASALEQQTLLNRQSTDGLYILPAAKSAAVVKSDIGELSVTLTNVSPDASGVQGLLRIKSVSGQPLPPFTASLDWGQLDPVTGKPLTVDMQTQNIASVPTLLPSAEQVIDVNFQNIRVETLGFIRLHNILGPVPAVQQPAAAQ</sequence>
<dbReference type="EMBL" id="JMPJ01000064">
    <property type="protein sequence ID" value="KFC79610.1"/>
    <property type="molecule type" value="Genomic_DNA"/>
</dbReference>
<accession>A0A085G7B5</accession>
<keyword evidence="4" id="KW-0449">Lipoprotein</keyword>
<dbReference type="InterPro" id="IPR037125">
    <property type="entry name" value="YajI-like_sf"/>
</dbReference>
<organism evidence="4 5">
    <name type="scientific">Ewingella americana (strain ATCC 33852 / DSM 4580 / CCUG 14506 / JCM 5911 / LMG 7869 / NCTC 12157 / CDC 1468-78)</name>
    <dbReference type="NCBI Taxonomy" id="910964"/>
    <lineage>
        <taxon>Bacteria</taxon>
        <taxon>Pseudomonadati</taxon>
        <taxon>Pseudomonadota</taxon>
        <taxon>Gammaproteobacteria</taxon>
        <taxon>Enterobacterales</taxon>
        <taxon>Yersiniaceae</taxon>
        <taxon>Ewingella</taxon>
    </lineage>
</organism>
<dbReference type="GeneID" id="78382596"/>
<dbReference type="InterPro" id="IPR021658">
    <property type="entry name" value="DUF3251"/>
</dbReference>
<comment type="caution">
    <text evidence="4">The sequence shown here is derived from an EMBL/GenBank/DDBJ whole genome shotgun (WGS) entry which is preliminary data.</text>
</comment>
<dbReference type="STRING" id="910964.GEAM_2762"/>
<dbReference type="OrthoDB" id="6504692at2"/>
<dbReference type="NCBIfam" id="NF008575">
    <property type="entry name" value="PRK11530.1"/>
    <property type="match status" value="1"/>
</dbReference>
<evidence type="ECO:0000256" key="1">
    <source>
        <dbReference type="SAM" id="Coils"/>
    </source>
</evidence>
<feature type="domain" description="DUF3251" evidence="3">
    <location>
        <begin position="20"/>
        <end position="179"/>
    </location>
</feature>
<evidence type="ECO:0000256" key="2">
    <source>
        <dbReference type="SAM" id="SignalP"/>
    </source>
</evidence>
<keyword evidence="1" id="KW-0175">Coiled coil</keyword>
<protein>
    <submittedName>
        <fullName evidence="4">Putative lipoprotein</fullName>
    </submittedName>
</protein>
<dbReference type="Proteomes" id="UP000028640">
    <property type="component" value="Unassembled WGS sequence"/>
</dbReference>
<reference evidence="4 5" key="1">
    <citation type="submission" date="2014-05" db="EMBL/GenBank/DDBJ databases">
        <title>ATOL: Assembling a taxonomically balanced genome-scale reconstruction of the evolutionary history of the Enterobacteriaceae.</title>
        <authorList>
            <person name="Plunkett G.III."/>
            <person name="Neeno-Eckwall E.C."/>
            <person name="Glasner J.D."/>
            <person name="Perna N.T."/>
        </authorList>
    </citation>
    <scope>NUCLEOTIDE SEQUENCE [LARGE SCALE GENOMIC DNA]</scope>
    <source>
        <strain evidence="4 5">ATCC 33852</strain>
    </source>
</reference>
<proteinExistence type="predicted"/>
<keyword evidence="2" id="KW-0732">Signal</keyword>
<evidence type="ECO:0000313" key="4">
    <source>
        <dbReference type="EMBL" id="KFC79610.1"/>
    </source>
</evidence>
<dbReference type="AlphaFoldDB" id="A0A085G7B5"/>
<name>A0A085G7B5_EWIA3</name>
<feature type="coiled-coil region" evidence="1">
    <location>
        <begin position="27"/>
        <end position="54"/>
    </location>
</feature>
<dbReference type="Gene3D" id="2.60.40.1620">
    <property type="entry name" value="Lipoprotein YajI-like"/>
    <property type="match status" value="1"/>
</dbReference>
<dbReference type="Pfam" id="PF11622">
    <property type="entry name" value="DUF3251"/>
    <property type="match status" value="1"/>
</dbReference>
<evidence type="ECO:0000259" key="3">
    <source>
        <dbReference type="Pfam" id="PF11622"/>
    </source>
</evidence>
<dbReference type="RefSeq" id="WP_034792436.1">
    <property type="nucleotide sequence ID" value="NZ_JMPJ01000064.1"/>
</dbReference>
<dbReference type="eggNOG" id="COG4238">
    <property type="taxonomic scope" value="Bacteria"/>
</dbReference>
<evidence type="ECO:0000313" key="5">
    <source>
        <dbReference type="Proteomes" id="UP000028640"/>
    </source>
</evidence>
<dbReference type="PROSITE" id="PS51257">
    <property type="entry name" value="PROKAR_LIPOPROTEIN"/>
    <property type="match status" value="1"/>
</dbReference>
<keyword evidence="5" id="KW-1185">Reference proteome</keyword>
<feature type="signal peptide" evidence="2">
    <location>
        <begin position="1"/>
        <end position="23"/>
    </location>
</feature>